<dbReference type="OMA" id="MINEVHV"/>
<dbReference type="RefSeq" id="WP_005322128.1">
    <property type="nucleotide sequence ID" value="NZ_CP011340.1"/>
</dbReference>
<reference evidence="2 3" key="1">
    <citation type="submission" date="2015-08" db="EMBL/GenBank/DDBJ databases">
        <title>Genome sequence of the pristinamycin over-producing bacterium Streptomyces pristinaespiralis HCCB10218.</title>
        <authorList>
            <person name="Tian J."/>
            <person name="Yang J."/>
            <person name="Li L."/>
            <person name="Ruan L."/>
            <person name="Wei W."/>
            <person name="Zheng G."/>
            <person name="Wei Z."/>
            <person name="Yang S."/>
            <person name="Ge M."/>
            <person name="Jiang W."/>
            <person name="Lu Y."/>
        </authorList>
    </citation>
    <scope>NUCLEOTIDE SEQUENCE [LARGE SCALE GENOMIC DNA]</scope>
    <source>
        <strain evidence="2 3">HCCB 10218</strain>
    </source>
</reference>
<dbReference type="Proteomes" id="UP000060513">
    <property type="component" value="Chromosome"/>
</dbReference>
<evidence type="ECO:0000313" key="1">
    <source>
        <dbReference type="EMBL" id="ALC18377.1"/>
    </source>
</evidence>
<dbReference type="OrthoDB" id="4251048at2"/>
<evidence type="ECO:0000313" key="2">
    <source>
        <dbReference type="EMBL" id="ALC25588.1"/>
    </source>
</evidence>
<organism evidence="2">
    <name type="scientific">Streptomyces pristinaespiralis</name>
    <dbReference type="NCBI Taxonomy" id="38300"/>
    <lineage>
        <taxon>Bacteria</taxon>
        <taxon>Bacillati</taxon>
        <taxon>Actinomycetota</taxon>
        <taxon>Actinomycetes</taxon>
        <taxon>Kitasatosporales</taxon>
        <taxon>Streptomycetaceae</taxon>
        <taxon>Streptomyces</taxon>
    </lineage>
</organism>
<proteinExistence type="predicted"/>
<dbReference type="GeneID" id="97231693"/>
<dbReference type="AlphaFoldDB" id="A0A0M4DJE9"/>
<dbReference type="EMBL" id="CP011340">
    <property type="protein sequence ID" value="ALC18377.1"/>
    <property type="molecule type" value="Genomic_DNA"/>
</dbReference>
<protein>
    <submittedName>
        <fullName evidence="2">Uncharacterized protein</fullName>
    </submittedName>
</protein>
<evidence type="ECO:0000313" key="3">
    <source>
        <dbReference type="Proteomes" id="UP000060513"/>
    </source>
</evidence>
<dbReference type="Pfam" id="PF19711">
    <property type="entry name" value="DUF6207"/>
    <property type="match status" value="1"/>
</dbReference>
<name>A0A0M4DJE9_STRPR</name>
<gene>
    <name evidence="1" type="ORF">SPRI_0071</name>
    <name evidence="2" type="ORF">SPRI_7282</name>
</gene>
<dbReference type="EMBL" id="CP011340">
    <property type="protein sequence ID" value="ALC25588.1"/>
    <property type="molecule type" value="Genomic_DNA"/>
</dbReference>
<dbReference type="PATRIC" id="fig|38300.4.peg.7624"/>
<dbReference type="KEGG" id="spri:SPRI_0071"/>
<dbReference type="InterPro" id="IPR045775">
    <property type="entry name" value="DUF6207"/>
</dbReference>
<dbReference type="KEGG" id="spri:SPRI_7282"/>
<sequence length="70" mass="7668">MQIDEQNIAEPGLVVLDITAADEDTVRAVLDGLQQQWVTSGVTPVWRTPGEAGVRARVYADVRRRPDPPA</sequence>
<accession>A0A0M4DJE9</accession>